<evidence type="ECO:0000313" key="2">
    <source>
        <dbReference type="EMBL" id="GBP03822.1"/>
    </source>
</evidence>
<proteinExistence type="predicted"/>
<gene>
    <name evidence="2" type="ORF">EVAR_2520_1</name>
</gene>
<name>A0A4C1SNZ1_EUMVA</name>
<dbReference type="AlphaFoldDB" id="A0A4C1SNZ1"/>
<feature type="region of interest" description="Disordered" evidence="1">
    <location>
        <begin position="63"/>
        <end position="84"/>
    </location>
</feature>
<reference evidence="2 3" key="1">
    <citation type="journal article" date="2019" name="Commun. Biol.">
        <title>The bagworm genome reveals a unique fibroin gene that provides high tensile strength.</title>
        <authorList>
            <person name="Kono N."/>
            <person name="Nakamura H."/>
            <person name="Ohtoshi R."/>
            <person name="Tomita M."/>
            <person name="Numata K."/>
            <person name="Arakawa K."/>
        </authorList>
    </citation>
    <scope>NUCLEOTIDE SEQUENCE [LARGE SCALE GENOMIC DNA]</scope>
</reference>
<evidence type="ECO:0000313" key="3">
    <source>
        <dbReference type="Proteomes" id="UP000299102"/>
    </source>
</evidence>
<keyword evidence="3" id="KW-1185">Reference proteome</keyword>
<dbReference type="Proteomes" id="UP000299102">
    <property type="component" value="Unassembled WGS sequence"/>
</dbReference>
<accession>A0A4C1SNZ1</accession>
<organism evidence="2 3">
    <name type="scientific">Eumeta variegata</name>
    <name type="common">Bagworm moth</name>
    <name type="synonym">Eumeta japonica</name>
    <dbReference type="NCBI Taxonomy" id="151549"/>
    <lineage>
        <taxon>Eukaryota</taxon>
        <taxon>Metazoa</taxon>
        <taxon>Ecdysozoa</taxon>
        <taxon>Arthropoda</taxon>
        <taxon>Hexapoda</taxon>
        <taxon>Insecta</taxon>
        <taxon>Pterygota</taxon>
        <taxon>Neoptera</taxon>
        <taxon>Endopterygota</taxon>
        <taxon>Lepidoptera</taxon>
        <taxon>Glossata</taxon>
        <taxon>Ditrysia</taxon>
        <taxon>Tineoidea</taxon>
        <taxon>Psychidae</taxon>
        <taxon>Oiketicinae</taxon>
        <taxon>Eumeta</taxon>
    </lineage>
</organism>
<evidence type="ECO:0000256" key="1">
    <source>
        <dbReference type="SAM" id="MobiDB-lite"/>
    </source>
</evidence>
<sequence>MSHRTRERPAECLASLSHSTMIAQHVASSHRVRPRQGEGRGGGCLLAEKETKTLALRRRKYGHCSRDASAGPGEVPTEPLIVNT</sequence>
<comment type="caution">
    <text evidence="2">The sequence shown here is derived from an EMBL/GenBank/DDBJ whole genome shotgun (WGS) entry which is preliminary data.</text>
</comment>
<dbReference type="EMBL" id="BGZK01000011">
    <property type="protein sequence ID" value="GBP03822.1"/>
    <property type="molecule type" value="Genomic_DNA"/>
</dbReference>
<protein>
    <submittedName>
        <fullName evidence="2">Uncharacterized protein</fullName>
    </submittedName>
</protein>